<dbReference type="RefSeq" id="WP_183684780.1">
    <property type="nucleotide sequence ID" value="NZ_JACHHH010000014.1"/>
</dbReference>
<proteinExistence type="predicted"/>
<dbReference type="AlphaFoldDB" id="A0A7W9SHM6"/>
<name>A0A7W9SHM6_9FIRM</name>
<dbReference type="EMBL" id="JACHHH010000014">
    <property type="protein sequence ID" value="MBB6042294.1"/>
    <property type="molecule type" value="Genomic_DNA"/>
</dbReference>
<dbReference type="Proteomes" id="UP000522163">
    <property type="component" value="Unassembled WGS sequence"/>
</dbReference>
<reference evidence="1 2" key="1">
    <citation type="submission" date="2020-08" db="EMBL/GenBank/DDBJ databases">
        <title>Genomic Encyclopedia of Type Strains, Phase IV (KMG-IV): sequencing the most valuable type-strain genomes for metagenomic binning, comparative biology and taxonomic classification.</title>
        <authorList>
            <person name="Goeker M."/>
        </authorList>
    </citation>
    <scope>NUCLEOTIDE SEQUENCE [LARGE SCALE GENOMIC DNA]</scope>
    <source>
        <strain evidence="1 2">DSM 17245</strain>
    </source>
</reference>
<sequence>MRLIRRIVFFVFLLFFIISLINSFSILLNMYGDYKHPPKYLLENAGSGGILAFDTTYFAIDDDGVKKIPEIRYKNLIYAEDNHYSFVWEKYYNFEVNARSKDPSDWEYEISEFNDGFYDTDILTEQIKKMELSVDGKIDIQVTKFDDYYIVEVTCLEANGSTIIDSYYAVFHNGERLAMKKNIELNSIRDVRKYS</sequence>
<organism evidence="1 2">
    <name type="scientific">Oribacterium sinus</name>
    <dbReference type="NCBI Taxonomy" id="237576"/>
    <lineage>
        <taxon>Bacteria</taxon>
        <taxon>Bacillati</taxon>
        <taxon>Bacillota</taxon>
        <taxon>Clostridia</taxon>
        <taxon>Lachnospirales</taxon>
        <taxon>Lachnospiraceae</taxon>
        <taxon>Oribacterium</taxon>
    </lineage>
</organism>
<comment type="caution">
    <text evidence="1">The sequence shown here is derived from an EMBL/GenBank/DDBJ whole genome shotgun (WGS) entry which is preliminary data.</text>
</comment>
<protein>
    <submittedName>
        <fullName evidence="1">Uncharacterized protein</fullName>
    </submittedName>
</protein>
<evidence type="ECO:0000313" key="2">
    <source>
        <dbReference type="Proteomes" id="UP000522163"/>
    </source>
</evidence>
<gene>
    <name evidence="1" type="ORF">HNQ46_002290</name>
</gene>
<accession>A0A7W9SHM6</accession>
<evidence type="ECO:0000313" key="1">
    <source>
        <dbReference type="EMBL" id="MBB6042294.1"/>
    </source>
</evidence>
<dbReference type="GeneID" id="85015804"/>